<protein>
    <submittedName>
        <fullName evidence="2">Unnamed protein product</fullName>
    </submittedName>
</protein>
<feature type="compositionally biased region" description="Acidic residues" evidence="1">
    <location>
        <begin position="146"/>
        <end position="161"/>
    </location>
</feature>
<organism evidence="2 3">
    <name type="scientific">Ambrosiozyma monospora</name>
    <name type="common">Yeast</name>
    <name type="synonym">Endomycopsis monosporus</name>
    <dbReference type="NCBI Taxonomy" id="43982"/>
    <lineage>
        <taxon>Eukaryota</taxon>
        <taxon>Fungi</taxon>
        <taxon>Dikarya</taxon>
        <taxon>Ascomycota</taxon>
        <taxon>Saccharomycotina</taxon>
        <taxon>Pichiomycetes</taxon>
        <taxon>Pichiales</taxon>
        <taxon>Pichiaceae</taxon>
        <taxon>Ambrosiozyma</taxon>
    </lineage>
</organism>
<feature type="compositionally biased region" description="Polar residues" evidence="1">
    <location>
        <begin position="13"/>
        <end position="27"/>
    </location>
</feature>
<reference evidence="2" key="1">
    <citation type="submission" date="2023-04" db="EMBL/GenBank/DDBJ databases">
        <title>Ambrosiozyma monospora NBRC 1965.</title>
        <authorList>
            <person name="Ichikawa N."/>
            <person name="Sato H."/>
            <person name="Tonouchi N."/>
        </authorList>
    </citation>
    <scope>NUCLEOTIDE SEQUENCE</scope>
    <source>
        <strain evidence="2">NBRC 1965</strain>
    </source>
</reference>
<gene>
    <name evidence="2" type="ORF">Amon01_000882200</name>
</gene>
<keyword evidence="3" id="KW-1185">Reference proteome</keyword>
<proteinExistence type="predicted"/>
<evidence type="ECO:0000256" key="1">
    <source>
        <dbReference type="SAM" id="MobiDB-lite"/>
    </source>
</evidence>
<feature type="region of interest" description="Disordered" evidence="1">
    <location>
        <begin position="137"/>
        <end position="161"/>
    </location>
</feature>
<dbReference type="AlphaFoldDB" id="A0A9W6STG0"/>
<evidence type="ECO:0000313" key="2">
    <source>
        <dbReference type="EMBL" id="GME66597.1"/>
    </source>
</evidence>
<sequence>MELEERSEPRQLSLFSEESSVTLQDRSLSPDADYDEIEIVPQPDDDFDEIEVPDGMQRVPRKLLDQLFTSEPTSHALKEEELQFEDPLDLDLSQFDTHANASKSKSKRDNLVSTHEEDDEFGDILHVEMCETDKKYLSGDTTGLTDDLELEFPDLDDEDTDDEKKMLKILSSLENNKYKPDRL</sequence>
<evidence type="ECO:0000313" key="3">
    <source>
        <dbReference type="Proteomes" id="UP001165063"/>
    </source>
</evidence>
<dbReference type="Proteomes" id="UP001165063">
    <property type="component" value="Unassembled WGS sequence"/>
</dbReference>
<dbReference type="EMBL" id="BSXU01008478">
    <property type="protein sequence ID" value="GME66597.1"/>
    <property type="molecule type" value="Genomic_DNA"/>
</dbReference>
<comment type="caution">
    <text evidence="2">The sequence shown here is derived from an EMBL/GenBank/DDBJ whole genome shotgun (WGS) entry which is preliminary data.</text>
</comment>
<feature type="region of interest" description="Disordered" evidence="1">
    <location>
        <begin position="98"/>
        <end position="122"/>
    </location>
</feature>
<name>A0A9W6STG0_AMBMO</name>
<accession>A0A9W6STG0</accession>
<feature type="region of interest" description="Disordered" evidence="1">
    <location>
        <begin position="1"/>
        <end position="34"/>
    </location>
</feature>